<dbReference type="OrthoDB" id="1951788at2"/>
<evidence type="ECO:0000313" key="2">
    <source>
        <dbReference type="EMBL" id="PRR79857.1"/>
    </source>
</evidence>
<evidence type="ECO:0000313" key="3">
    <source>
        <dbReference type="Proteomes" id="UP000239471"/>
    </source>
</evidence>
<organism evidence="2 3">
    <name type="scientific">Clostridium vincentii</name>
    <dbReference type="NCBI Taxonomy" id="52704"/>
    <lineage>
        <taxon>Bacteria</taxon>
        <taxon>Bacillati</taxon>
        <taxon>Bacillota</taxon>
        <taxon>Clostridia</taxon>
        <taxon>Eubacteriales</taxon>
        <taxon>Clostridiaceae</taxon>
        <taxon>Clostridium</taxon>
    </lineage>
</organism>
<reference evidence="2 3" key="1">
    <citation type="submission" date="2018-03" db="EMBL/GenBank/DDBJ databases">
        <title>Genome sequence of Clostridium vincentii DSM 10228.</title>
        <authorList>
            <person name="Poehlein A."/>
            <person name="Daniel R."/>
        </authorList>
    </citation>
    <scope>NUCLEOTIDE SEQUENCE [LARGE SCALE GENOMIC DNA]</scope>
    <source>
        <strain evidence="2 3">DSM 10228</strain>
    </source>
</reference>
<keyword evidence="3" id="KW-1185">Reference proteome</keyword>
<feature type="transmembrane region" description="Helical" evidence="1">
    <location>
        <begin position="73"/>
        <end position="94"/>
    </location>
</feature>
<gene>
    <name evidence="2" type="ORF">CLVI_31850</name>
</gene>
<dbReference type="EMBL" id="PVXQ01000052">
    <property type="protein sequence ID" value="PRR79857.1"/>
    <property type="molecule type" value="Genomic_DNA"/>
</dbReference>
<protein>
    <submittedName>
        <fullName evidence="2">Uncharacterized protein</fullName>
    </submittedName>
</protein>
<keyword evidence="1" id="KW-0812">Transmembrane</keyword>
<accession>A0A2T0B7S3</accession>
<sequence>MKKIFKNLRGPVAITIMFLIIFVFLKNDNFTYIFLVKFFLMSGINFIILARIEDSYSILNRIKKLEKLDFPKYKDITVILIGGVILFVTYLSLFLDYFGVINIFQHLREVDIDIFYKTLLVISLIVLVIFAFSSNISGIIIRPYFSNGVEIFEIKEHNLMYGNEILNRATGRFKNGIIIGYYIFNFKDIKEKYKDNFGNIIIYGYQNHPFKIVISASRSNAYFYDVLNILK</sequence>
<evidence type="ECO:0000256" key="1">
    <source>
        <dbReference type="SAM" id="Phobius"/>
    </source>
</evidence>
<feature type="transmembrane region" description="Helical" evidence="1">
    <location>
        <begin position="31"/>
        <end position="52"/>
    </location>
</feature>
<comment type="caution">
    <text evidence="2">The sequence shown here is derived from an EMBL/GenBank/DDBJ whole genome shotgun (WGS) entry which is preliminary data.</text>
</comment>
<proteinExistence type="predicted"/>
<keyword evidence="1" id="KW-1133">Transmembrane helix</keyword>
<feature type="transmembrane region" description="Helical" evidence="1">
    <location>
        <begin position="7"/>
        <end position="25"/>
    </location>
</feature>
<dbReference type="RefSeq" id="WP_106061056.1">
    <property type="nucleotide sequence ID" value="NZ_PVXQ01000052.1"/>
</dbReference>
<name>A0A2T0B7S3_9CLOT</name>
<dbReference type="AlphaFoldDB" id="A0A2T0B7S3"/>
<dbReference type="Proteomes" id="UP000239471">
    <property type="component" value="Unassembled WGS sequence"/>
</dbReference>
<keyword evidence="1" id="KW-0472">Membrane</keyword>
<feature type="transmembrane region" description="Helical" evidence="1">
    <location>
        <begin position="114"/>
        <end position="132"/>
    </location>
</feature>